<dbReference type="EMBL" id="JBHSSC010000007">
    <property type="protein sequence ID" value="MFC6180223.1"/>
    <property type="molecule type" value="Genomic_DNA"/>
</dbReference>
<evidence type="ECO:0000313" key="11">
    <source>
        <dbReference type="Proteomes" id="UP001596282"/>
    </source>
</evidence>
<evidence type="ECO:0000313" key="10">
    <source>
        <dbReference type="EMBL" id="MFC6180223.1"/>
    </source>
</evidence>
<dbReference type="InterPro" id="IPR004638">
    <property type="entry name" value="EmrB-like"/>
</dbReference>
<protein>
    <submittedName>
        <fullName evidence="10">DHA2 family efflux MFS transporter permease subunit</fullName>
    </submittedName>
</protein>
<evidence type="ECO:0000256" key="3">
    <source>
        <dbReference type="ARBA" id="ARBA00022448"/>
    </source>
</evidence>
<evidence type="ECO:0000256" key="2">
    <source>
        <dbReference type="ARBA" id="ARBA00008537"/>
    </source>
</evidence>
<dbReference type="Pfam" id="PF07690">
    <property type="entry name" value="MFS_1"/>
    <property type="match status" value="1"/>
</dbReference>
<dbReference type="Proteomes" id="UP001596282">
    <property type="component" value="Unassembled WGS sequence"/>
</dbReference>
<feature type="transmembrane region" description="Helical" evidence="8">
    <location>
        <begin position="164"/>
        <end position="185"/>
    </location>
</feature>
<keyword evidence="5 8" id="KW-0812">Transmembrane</keyword>
<name>A0ABW1RXN0_9LACO</name>
<keyword evidence="3" id="KW-0813">Transport</keyword>
<comment type="caution">
    <text evidence="10">The sequence shown here is derived from an EMBL/GenBank/DDBJ whole genome shotgun (WGS) entry which is preliminary data.</text>
</comment>
<comment type="similarity">
    <text evidence="2">Belongs to the major facilitator superfamily. EmrB family.</text>
</comment>
<evidence type="ECO:0000256" key="5">
    <source>
        <dbReference type="ARBA" id="ARBA00022692"/>
    </source>
</evidence>
<feature type="transmembrane region" description="Helical" evidence="8">
    <location>
        <begin position="394"/>
        <end position="415"/>
    </location>
</feature>
<evidence type="ECO:0000256" key="7">
    <source>
        <dbReference type="ARBA" id="ARBA00023136"/>
    </source>
</evidence>
<feature type="transmembrane region" description="Helical" evidence="8">
    <location>
        <begin position="265"/>
        <end position="286"/>
    </location>
</feature>
<evidence type="ECO:0000256" key="1">
    <source>
        <dbReference type="ARBA" id="ARBA00004651"/>
    </source>
</evidence>
<feature type="transmembrane region" description="Helical" evidence="8">
    <location>
        <begin position="228"/>
        <end position="245"/>
    </location>
</feature>
<dbReference type="PANTHER" id="PTHR42718">
    <property type="entry name" value="MAJOR FACILITATOR SUPERFAMILY MULTIDRUG TRANSPORTER MFSC"/>
    <property type="match status" value="1"/>
</dbReference>
<sequence length="462" mass="49311">MTKKIDSKLILAVVATGLLSFCGVIVETAMNITFPALMREFSINTATVQWMTTAYLVVVSIVVPISSFLKRRFKTKTLFVTANLLFMAGLVIDALAGNFLMLVLGRIVQGLGTGIALPLMFNIILDWVPDHQRGTLMGIGTLITAIAPALGPTFGGIVVSSLGWHWIFILLLPLLVISLLLGLYAIRQARPTEKVGFDVFGWGMILLIFIGFTLAFSNLSQITQRPGMFFGMLAVGLIGLVVFIIRTKHAKQPLIHLDIFKTVSFNWHLLGFFLLQLNALGMAFILPNYMQLVNGQSAMVAGLFVLPGAAIGAIFAPLGGRILDQFGAAKPLLTGAGLLAVAVALFTGFAMHLTGWLILGIYIIFMIGLGLIMGNTMTSGLGQLSMAQQADGNAVFNTLQQFAGATGTSLVSAVITLVQTQASGTTAHRTALGSAAALAMLLVLVLIDVVALCLAMKTRQRD</sequence>
<feature type="transmembrane region" description="Helical" evidence="8">
    <location>
        <begin position="50"/>
        <end position="69"/>
    </location>
</feature>
<dbReference type="PRINTS" id="PR01036">
    <property type="entry name" value="TCRTETB"/>
</dbReference>
<dbReference type="SUPFAM" id="SSF103473">
    <property type="entry name" value="MFS general substrate transporter"/>
    <property type="match status" value="1"/>
</dbReference>
<keyword evidence="11" id="KW-1185">Reference proteome</keyword>
<accession>A0ABW1RXN0</accession>
<evidence type="ECO:0000259" key="9">
    <source>
        <dbReference type="PROSITE" id="PS50850"/>
    </source>
</evidence>
<feature type="transmembrane region" description="Helical" evidence="8">
    <location>
        <begin position="435"/>
        <end position="456"/>
    </location>
</feature>
<dbReference type="PROSITE" id="PS50850">
    <property type="entry name" value="MFS"/>
    <property type="match status" value="1"/>
</dbReference>
<feature type="transmembrane region" description="Helical" evidence="8">
    <location>
        <begin position="107"/>
        <end position="128"/>
    </location>
</feature>
<keyword evidence="6 8" id="KW-1133">Transmembrane helix</keyword>
<feature type="transmembrane region" description="Helical" evidence="8">
    <location>
        <begin position="78"/>
        <end position="101"/>
    </location>
</feature>
<dbReference type="RefSeq" id="WP_137628899.1">
    <property type="nucleotide sequence ID" value="NZ_BJDJ01000013.1"/>
</dbReference>
<keyword evidence="4" id="KW-1003">Cell membrane</keyword>
<comment type="subcellular location">
    <subcellularLocation>
        <location evidence="1">Cell membrane</location>
        <topology evidence="1">Multi-pass membrane protein</topology>
    </subcellularLocation>
</comment>
<dbReference type="NCBIfam" id="TIGR00711">
    <property type="entry name" value="efflux_EmrB"/>
    <property type="match status" value="1"/>
</dbReference>
<feature type="transmembrane region" description="Helical" evidence="8">
    <location>
        <begin position="332"/>
        <end position="350"/>
    </location>
</feature>
<dbReference type="InterPro" id="IPR011701">
    <property type="entry name" value="MFS"/>
</dbReference>
<dbReference type="Gene3D" id="1.20.1720.10">
    <property type="entry name" value="Multidrug resistance protein D"/>
    <property type="match status" value="1"/>
</dbReference>
<organism evidence="10 11">
    <name type="scientific">Lactiplantibacillus daowaiensis</name>
    <dbReference type="NCBI Taxonomy" id="2559918"/>
    <lineage>
        <taxon>Bacteria</taxon>
        <taxon>Bacillati</taxon>
        <taxon>Bacillota</taxon>
        <taxon>Bacilli</taxon>
        <taxon>Lactobacillales</taxon>
        <taxon>Lactobacillaceae</taxon>
        <taxon>Lactiplantibacillus</taxon>
    </lineage>
</organism>
<keyword evidence="7 8" id="KW-0472">Membrane</keyword>
<feature type="transmembrane region" description="Helical" evidence="8">
    <location>
        <begin position="135"/>
        <end position="158"/>
    </location>
</feature>
<evidence type="ECO:0000256" key="6">
    <source>
        <dbReference type="ARBA" id="ARBA00022989"/>
    </source>
</evidence>
<evidence type="ECO:0000256" key="4">
    <source>
        <dbReference type="ARBA" id="ARBA00022475"/>
    </source>
</evidence>
<feature type="transmembrane region" description="Helical" evidence="8">
    <location>
        <begin position="298"/>
        <end position="320"/>
    </location>
</feature>
<dbReference type="InterPro" id="IPR020846">
    <property type="entry name" value="MFS_dom"/>
</dbReference>
<dbReference type="PANTHER" id="PTHR42718:SF9">
    <property type="entry name" value="MAJOR FACILITATOR SUPERFAMILY MULTIDRUG TRANSPORTER MFSC"/>
    <property type="match status" value="1"/>
</dbReference>
<feature type="domain" description="Major facilitator superfamily (MFS) profile" evidence="9">
    <location>
        <begin position="8"/>
        <end position="460"/>
    </location>
</feature>
<evidence type="ECO:0000256" key="8">
    <source>
        <dbReference type="SAM" id="Phobius"/>
    </source>
</evidence>
<proteinExistence type="inferred from homology"/>
<gene>
    <name evidence="10" type="ORF">ACFP5Y_03160</name>
</gene>
<dbReference type="InterPro" id="IPR036259">
    <property type="entry name" value="MFS_trans_sf"/>
</dbReference>
<feature type="transmembrane region" description="Helical" evidence="8">
    <location>
        <begin position="9"/>
        <end position="30"/>
    </location>
</feature>
<feature type="transmembrane region" description="Helical" evidence="8">
    <location>
        <begin position="197"/>
        <end position="216"/>
    </location>
</feature>
<reference evidence="11" key="1">
    <citation type="journal article" date="2019" name="Int. J. Syst. Evol. Microbiol.">
        <title>The Global Catalogue of Microorganisms (GCM) 10K type strain sequencing project: providing services to taxonomists for standard genome sequencing and annotation.</title>
        <authorList>
            <consortium name="The Broad Institute Genomics Platform"/>
            <consortium name="The Broad Institute Genome Sequencing Center for Infectious Disease"/>
            <person name="Wu L."/>
            <person name="Ma J."/>
        </authorList>
    </citation>
    <scope>NUCLEOTIDE SEQUENCE [LARGE SCALE GENOMIC DNA]</scope>
    <source>
        <strain evidence="11">CCM 8933</strain>
    </source>
</reference>
<dbReference type="Gene3D" id="1.20.1250.20">
    <property type="entry name" value="MFS general substrate transporter like domains"/>
    <property type="match status" value="1"/>
</dbReference>
<feature type="transmembrane region" description="Helical" evidence="8">
    <location>
        <begin position="356"/>
        <end position="373"/>
    </location>
</feature>